<accession>A0A3N4KQB3</accession>
<dbReference type="PANTHER" id="PTHR46224">
    <property type="entry name" value="ANKYRIN REPEAT FAMILY PROTEIN"/>
    <property type="match status" value="1"/>
</dbReference>
<dbReference type="CDD" id="cd09917">
    <property type="entry name" value="F-box_SF"/>
    <property type="match status" value="1"/>
</dbReference>
<feature type="region of interest" description="Disordered" evidence="1">
    <location>
        <begin position="1"/>
        <end position="22"/>
    </location>
</feature>
<evidence type="ECO:0000313" key="3">
    <source>
        <dbReference type="EMBL" id="RPB11668.1"/>
    </source>
</evidence>
<feature type="domain" description="F-box" evidence="2">
    <location>
        <begin position="21"/>
        <end position="58"/>
    </location>
</feature>
<dbReference type="Proteomes" id="UP000277580">
    <property type="component" value="Unassembled WGS sequence"/>
</dbReference>
<keyword evidence="4" id="KW-1185">Reference proteome</keyword>
<dbReference type="AlphaFoldDB" id="A0A3N4KQB3"/>
<evidence type="ECO:0000259" key="2">
    <source>
        <dbReference type="PROSITE" id="PS50181"/>
    </source>
</evidence>
<dbReference type="OrthoDB" id="5374616at2759"/>
<dbReference type="InterPro" id="IPR001810">
    <property type="entry name" value="F-box_dom"/>
</dbReference>
<dbReference type="InterPro" id="IPR051616">
    <property type="entry name" value="Cul2-RING_E3_ligase_SR"/>
</dbReference>
<dbReference type="InParanoid" id="A0A3N4KQB3"/>
<organism evidence="3 4">
    <name type="scientific">Morchella conica CCBAS932</name>
    <dbReference type="NCBI Taxonomy" id="1392247"/>
    <lineage>
        <taxon>Eukaryota</taxon>
        <taxon>Fungi</taxon>
        <taxon>Dikarya</taxon>
        <taxon>Ascomycota</taxon>
        <taxon>Pezizomycotina</taxon>
        <taxon>Pezizomycetes</taxon>
        <taxon>Pezizales</taxon>
        <taxon>Morchellaceae</taxon>
        <taxon>Morchella</taxon>
    </lineage>
</organism>
<name>A0A3N4KQB3_9PEZI</name>
<dbReference type="SUPFAM" id="SSF48403">
    <property type="entry name" value="Ankyrin repeat"/>
    <property type="match status" value="1"/>
</dbReference>
<dbReference type="SMART" id="SM00248">
    <property type="entry name" value="ANK"/>
    <property type="match status" value="3"/>
</dbReference>
<evidence type="ECO:0000313" key="4">
    <source>
        <dbReference type="Proteomes" id="UP000277580"/>
    </source>
</evidence>
<evidence type="ECO:0000256" key="1">
    <source>
        <dbReference type="SAM" id="MobiDB-lite"/>
    </source>
</evidence>
<sequence length="281" mass="30728">METLTSPTPAPAPAATTTPTVSSLTSLPNELILDIASYLPGRDIARLMRANHHLNTLLLPSLHATIPAAADSILIWAAHYNDLPAARLALKHNADPNVLSAASATPLCIAARNNYTPIVDALLENPNTTLEYPQTEWTYYLIKRPLCHVVDDGNIAMARHLLERGALVYLKREAHPPIVSALVRRNAAMVALLLDTQSGWKSDPGQSVANSNALMDAFKRGELTLEILELFMKWSAEMLEVEGEGGLFGIAQVDLKYEGYDKILEFLKHYGAPYELVGEAK</sequence>
<dbReference type="Pfam" id="PF12796">
    <property type="entry name" value="Ank_2"/>
    <property type="match status" value="1"/>
</dbReference>
<dbReference type="EMBL" id="ML119134">
    <property type="protein sequence ID" value="RPB11668.1"/>
    <property type="molecule type" value="Genomic_DNA"/>
</dbReference>
<protein>
    <recommendedName>
        <fullName evidence="2">F-box domain-containing protein</fullName>
    </recommendedName>
</protein>
<dbReference type="Pfam" id="PF12937">
    <property type="entry name" value="F-box-like"/>
    <property type="match status" value="1"/>
</dbReference>
<dbReference type="InterPro" id="IPR036770">
    <property type="entry name" value="Ankyrin_rpt-contain_sf"/>
</dbReference>
<dbReference type="PROSITE" id="PS50181">
    <property type="entry name" value="FBOX"/>
    <property type="match status" value="1"/>
</dbReference>
<dbReference type="Gene3D" id="1.25.40.20">
    <property type="entry name" value="Ankyrin repeat-containing domain"/>
    <property type="match status" value="2"/>
</dbReference>
<dbReference type="PANTHER" id="PTHR46224:SF64">
    <property type="entry name" value="IQ MOTIF AND ANKYRIN REPEAT DOMAIN-CONTAINING PROTEIN 1"/>
    <property type="match status" value="1"/>
</dbReference>
<proteinExistence type="predicted"/>
<gene>
    <name evidence="3" type="ORF">P167DRAFT_536580</name>
</gene>
<reference evidence="3 4" key="1">
    <citation type="journal article" date="2018" name="Nat. Ecol. Evol.">
        <title>Pezizomycetes genomes reveal the molecular basis of ectomycorrhizal truffle lifestyle.</title>
        <authorList>
            <person name="Murat C."/>
            <person name="Payen T."/>
            <person name="Noel B."/>
            <person name="Kuo A."/>
            <person name="Morin E."/>
            <person name="Chen J."/>
            <person name="Kohler A."/>
            <person name="Krizsan K."/>
            <person name="Balestrini R."/>
            <person name="Da Silva C."/>
            <person name="Montanini B."/>
            <person name="Hainaut M."/>
            <person name="Levati E."/>
            <person name="Barry K.W."/>
            <person name="Belfiori B."/>
            <person name="Cichocki N."/>
            <person name="Clum A."/>
            <person name="Dockter R.B."/>
            <person name="Fauchery L."/>
            <person name="Guy J."/>
            <person name="Iotti M."/>
            <person name="Le Tacon F."/>
            <person name="Lindquist E.A."/>
            <person name="Lipzen A."/>
            <person name="Malagnac F."/>
            <person name="Mello A."/>
            <person name="Molinier V."/>
            <person name="Miyauchi S."/>
            <person name="Poulain J."/>
            <person name="Riccioni C."/>
            <person name="Rubini A."/>
            <person name="Sitrit Y."/>
            <person name="Splivallo R."/>
            <person name="Traeger S."/>
            <person name="Wang M."/>
            <person name="Zifcakova L."/>
            <person name="Wipf D."/>
            <person name="Zambonelli A."/>
            <person name="Paolocci F."/>
            <person name="Nowrousian M."/>
            <person name="Ottonello S."/>
            <person name="Baldrian P."/>
            <person name="Spatafora J.W."/>
            <person name="Henrissat B."/>
            <person name="Nagy L.G."/>
            <person name="Aury J.M."/>
            <person name="Wincker P."/>
            <person name="Grigoriev I.V."/>
            <person name="Bonfante P."/>
            <person name="Martin F.M."/>
        </authorList>
    </citation>
    <scope>NUCLEOTIDE SEQUENCE [LARGE SCALE GENOMIC DNA]</scope>
    <source>
        <strain evidence="3 4">CCBAS932</strain>
    </source>
</reference>
<dbReference type="InterPro" id="IPR002110">
    <property type="entry name" value="Ankyrin_rpt"/>
</dbReference>